<dbReference type="EMBL" id="NASK01000067">
    <property type="protein sequence ID" value="OTQ53107.1"/>
    <property type="molecule type" value="Genomic_DNA"/>
</dbReference>
<evidence type="ECO:0000313" key="1">
    <source>
        <dbReference type="EMBL" id="OTQ53107.1"/>
    </source>
</evidence>
<protein>
    <submittedName>
        <fullName evidence="1">Uncharacterized protein</fullName>
    </submittedName>
</protein>
<sequence>MKRSKKSSFIFDNLLLKIVISLFITSFSQFAYSLSTHTSLTIKGSLPYIEYNNTRIKDISELLSIKVGNTVYISDEAGNMYKKNPDGDLVSVTNISLSKPGDTFASVKSIVVPDNNNYSFNIIDNSLIADDDGDNDFILNGNIIGQWKDSKNNLILGDLNELPTHCFGPYTLTLKADNAQLSTKYGDPSSKIYGSGIAKYIIYPHDEQPSICNAMPGSMANNTGIFSGPTNIWDSNKGFLVQSALGRDYAQNFPTLAGDSLYFYLLIDGAKEVLTWPTVKVGDITATMKSEGTNRVLVTITGPIPTSNNDGAIAKKPSILPAKFTLSGMNSKGDIVAKYGFVLQKWFVVRDKNIISYNSREHTNWCLALDGVPGRTEDVNANEYRLPDPVDLTSASGTFTYDNFVYNITGLNFPNKNSFSDGGRYWRHIGGGLFSEWGNLVDYGLNINPNAYYWTGKRVKQQSLTDWVYNIVRPLDGNISAEIGDTRGYPTLCFTPDWIDWL</sequence>
<comment type="caution">
    <text evidence="1">The sequence shown here is derived from an EMBL/GenBank/DDBJ whole genome shotgun (WGS) entry which is preliminary data.</text>
</comment>
<evidence type="ECO:0000313" key="2">
    <source>
        <dbReference type="Proteomes" id="UP000194968"/>
    </source>
</evidence>
<dbReference type="Proteomes" id="UP000194968">
    <property type="component" value="Unassembled WGS sequence"/>
</dbReference>
<organism evidence="1 2">
    <name type="scientific">Gilliamella apis</name>
    <dbReference type="NCBI Taxonomy" id="1970738"/>
    <lineage>
        <taxon>Bacteria</taxon>
        <taxon>Pseudomonadati</taxon>
        <taxon>Pseudomonadota</taxon>
        <taxon>Gammaproteobacteria</taxon>
        <taxon>Orbales</taxon>
        <taxon>Orbaceae</taxon>
        <taxon>Gilliamella</taxon>
    </lineage>
</organism>
<dbReference type="AlphaFoldDB" id="A0A242NWV4"/>
<gene>
    <name evidence="1" type="ORF">B6D06_01415</name>
</gene>
<proteinExistence type="predicted"/>
<accession>A0A242NWV4</accession>
<reference evidence="1 2" key="1">
    <citation type="submission" date="2017-03" db="EMBL/GenBank/DDBJ databases">
        <title>Comparative genomics of honeybee gut symbionts reveal geographically distinct and subgroup specific antibiotic resistance.</title>
        <authorList>
            <person name="Ludvigsen J."/>
            <person name="Porcellato D."/>
            <person name="Labee-Lund T.M."/>
            <person name="Amdam G.V."/>
            <person name="Rudi K."/>
        </authorList>
    </citation>
    <scope>NUCLEOTIDE SEQUENCE [LARGE SCALE GENOMIC DNA]</scope>
    <source>
        <strain evidence="1 2">A-4-12</strain>
    </source>
</reference>
<name>A0A242NWV4_9GAMM</name>